<keyword evidence="8" id="KW-1185">Reference proteome</keyword>
<dbReference type="PRINTS" id="PR01573">
    <property type="entry name" value="SUPERTUBBY"/>
</dbReference>
<evidence type="ECO:0000256" key="4">
    <source>
        <dbReference type="RuleBase" id="RU361125"/>
    </source>
</evidence>
<dbReference type="InterPro" id="IPR025659">
    <property type="entry name" value="Tubby-like_C"/>
</dbReference>
<sequence length="610" mass="68607">MGHKFIKTRYSALFMGYACCVGFGLPFPQKPKAISPKPPNLLSENKAARHQATLSSCLEEGHLGGVISGERCCIGFHNPCPLMQPHLLEQKPKKKRQEATSLEAKPRKTRVKKQEESSPAEEPSAPRPAAVKKVRKKKEEKPEEEGEKDPPAKSTKEPRKKKEAASSHLVVTKASKKKQEDSDEDDDDDDEEEEEDDVESEDPPKKPKRRIHKDVPSAGIKERKPKSKGDKAEADVKTRTVRTLKKEPVSVFQVNGDKKEKKVKKKDLKDSETEGDSDSSTKPTKTEKKKSTASMFQAGAEGAKEKKTKKKAPPKATENESEDEPTEAVAQKNTNKKGKTKKSKKKEERPPSPVIEVDNLEEFVLQPAPQGVTIKCRVTRDKKGMDRGLYPTYYLHLDNDKKVFLLAGRKRKKSKTSNYLISMDPTDLSRDGENFIGKLRSNLMGTRFSVFDNGVNPDRANSDWSNVRQELAAVVYETNVLGFKGPRKMTVIIPGMNSDNERVPIRPRNDNDGLLIRWQNRIMDNLIELHNKAPVWNDETQSYVLNFHGRVTHASVKNFQIVHSNDVDYIVLQFGRVADDTFTLDYNYPLCAVQAFAIALSSFDGKLACE</sequence>
<dbReference type="EMBL" id="OX395131">
    <property type="protein sequence ID" value="CAI5777489.1"/>
    <property type="molecule type" value="Genomic_DNA"/>
</dbReference>
<dbReference type="GO" id="GO:0061512">
    <property type="term" value="P:protein localization to cilium"/>
    <property type="evidence" value="ECO:0007669"/>
    <property type="project" value="TreeGrafter"/>
</dbReference>
<feature type="compositionally biased region" description="Low complexity" evidence="5">
    <location>
        <begin position="120"/>
        <end position="129"/>
    </location>
</feature>
<feature type="domain" description="Tubby C-terminal" evidence="6">
    <location>
        <begin position="365"/>
        <end position="604"/>
    </location>
</feature>
<feature type="compositionally biased region" description="Basic and acidic residues" evidence="5">
    <location>
        <begin position="148"/>
        <end position="157"/>
    </location>
</feature>
<dbReference type="GO" id="GO:0005929">
    <property type="term" value="C:cilium"/>
    <property type="evidence" value="ECO:0007669"/>
    <property type="project" value="TreeGrafter"/>
</dbReference>
<dbReference type="PROSITE" id="PS01201">
    <property type="entry name" value="TUB_2"/>
    <property type="match status" value="1"/>
</dbReference>
<feature type="compositionally biased region" description="Basic and acidic residues" evidence="5">
    <location>
        <begin position="227"/>
        <end position="248"/>
    </location>
</feature>
<comment type="similarity">
    <text evidence="2 4">Belongs to the TUB family.</text>
</comment>
<dbReference type="FunFam" id="3.20.90.10:FF:000001">
    <property type="entry name" value="Tubby-like protein"/>
    <property type="match status" value="1"/>
</dbReference>
<evidence type="ECO:0000256" key="3">
    <source>
        <dbReference type="ARBA" id="ARBA00022490"/>
    </source>
</evidence>
<comment type="subcellular location">
    <subcellularLocation>
        <location evidence="1">Cytoplasm</location>
    </subcellularLocation>
</comment>
<dbReference type="PROSITE" id="PS01200">
    <property type="entry name" value="TUB_1"/>
    <property type="match status" value="1"/>
</dbReference>
<evidence type="ECO:0000259" key="6">
    <source>
        <dbReference type="Pfam" id="PF01167"/>
    </source>
</evidence>
<reference evidence="7" key="1">
    <citation type="submission" date="2022-12" db="EMBL/GenBank/DDBJ databases">
        <authorList>
            <person name="Alioto T."/>
            <person name="Alioto T."/>
            <person name="Gomez Garrido J."/>
        </authorList>
    </citation>
    <scope>NUCLEOTIDE SEQUENCE</scope>
</reference>
<feature type="compositionally biased region" description="Low complexity" evidence="5">
    <location>
        <begin position="292"/>
        <end position="301"/>
    </location>
</feature>
<feature type="compositionally biased region" description="Acidic residues" evidence="5">
    <location>
        <begin position="181"/>
        <end position="201"/>
    </location>
</feature>
<protein>
    <recommendedName>
        <fullName evidence="4">Tubby-like protein</fullName>
    </recommendedName>
</protein>
<evidence type="ECO:0000313" key="8">
    <source>
        <dbReference type="Proteomes" id="UP001178461"/>
    </source>
</evidence>
<accession>A0AA35P757</accession>
<feature type="region of interest" description="Disordered" evidence="5">
    <location>
        <begin position="88"/>
        <end position="355"/>
    </location>
</feature>
<keyword evidence="3" id="KW-0963">Cytoplasm</keyword>
<feature type="compositionally biased region" description="Basic residues" evidence="5">
    <location>
        <begin position="334"/>
        <end position="344"/>
    </location>
</feature>
<dbReference type="InterPro" id="IPR000007">
    <property type="entry name" value="Tubby_C"/>
</dbReference>
<dbReference type="Gene3D" id="3.20.90.10">
    <property type="entry name" value="Tubby Protein, Chain A"/>
    <property type="match status" value="1"/>
</dbReference>
<gene>
    <name evidence="7" type="ORF">PODLI_1B004268</name>
</gene>
<dbReference type="Proteomes" id="UP001178461">
    <property type="component" value="Chromosome 6"/>
</dbReference>
<dbReference type="GO" id="GO:0005737">
    <property type="term" value="C:cytoplasm"/>
    <property type="evidence" value="ECO:0007669"/>
    <property type="project" value="UniProtKB-SubCell"/>
</dbReference>
<dbReference type="InterPro" id="IPR018066">
    <property type="entry name" value="Tubby_C_CS"/>
</dbReference>
<dbReference type="SUPFAM" id="SSF54518">
    <property type="entry name" value="Tubby C-terminal domain-like"/>
    <property type="match status" value="1"/>
</dbReference>
<organism evidence="7 8">
    <name type="scientific">Podarcis lilfordi</name>
    <name type="common">Lilford's wall lizard</name>
    <dbReference type="NCBI Taxonomy" id="74358"/>
    <lineage>
        <taxon>Eukaryota</taxon>
        <taxon>Metazoa</taxon>
        <taxon>Chordata</taxon>
        <taxon>Craniata</taxon>
        <taxon>Vertebrata</taxon>
        <taxon>Euteleostomi</taxon>
        <taxon>Lepidosauria</taxon>
        <taxon>Squamata</taxon>
        <taxon>Bifurcata</taxon>
        <taxon>Unidentata</taxon>
        <taxon>Episquamata</taxon>
        <taxon>Laterata</taxon>
        <taxon>Lacertibaenia</taxon>
        <taxon>Lacertidae</taxon>
        <taxon>Podarcis</taxon>
    </lineage>
</organism>
<proteinExistence type="inferred from homology"/>
<evidence type="ECO:0000256" key="5">
    <source>
        <dbReference type="SAM" id="MobiDB-lite"/>
    </source>
</evidence>
<dbReference type="PANTHER" id="PTHR16517:SF12">
    <property type="entry name" value="TUBBY-RELATED PROTEIN 1"/>
    <property type="match status" value="1"/>
</dbReference>
<dbReference type="Pfam" id="PF01167">
    <property type="entry name" value="Tub"/>
    <property type="match status" value="1"/>
</dbReference>
<dbReference type="PANTHER" id="PTHR16517">
    <property type="entry name" value="TUBBY-RELATED"/>
    <property type="match status" value="1"/>
</dbReference>
<evidence type="ECO:0000256" key="2">
    <source>
        <dbReference type="ARBA" id="ARBA00007129"/>
    </source>
</evidence>
<evidence type="ECO:0000256" key="1">
    <source>
        <dbReference type="ARBA" id="ARBA00004496"/>
    </source>
</evidence>
<name>A0AA35P757_9SAUR</name>
<dbReference type="AlphaFoldDB" id="A0AA35P757"/>
<evidence type="ECO:0000313" key="7">
    <source>
        <dbReference type="EMBL" id="CAI5777489.1"/>
    </source>
</evidence>
<dbReference type="GO" id="GO:0051015">
    <property type="term" value="F:actin filament binding"/>
    <property type="evidence" value="ECO:0007669"/>
    <property type="project" value="TreeGrafter"/>
</dbReference>